<organism evidence="2 3">
    <name type="scientific">Dimorphilus gyrociliatus</name>
    <dbReference type="NCBI Taxonomy" id="2664684"/>
    <lineage>
        <taxon>Eukaryota</taxon>
        <taxon>Metazoa</taxon>
        <taxon>Spiralia</taxon>
        <taxon>Lophotrochozoa</taxon>
        <taxon>Annelida</taxon>
        <taxon>Polychaeta</taxon>
        <taxon>Polychaeta incertae sedis</taxon>
        <taxon>Dinophilidae</taxon>
        <taxon>Dimorphilus</taxon>
    </lineage>
</organism>
<dbReference type="AlphaFoldDB" id="A0A7I8VBP8"/>
<evidence type="ECO:0000313" key="2">
    <source>
        <dbReference type="EMBL" id="CAD5113064.1"/>
    </source>
</evidence>
<evidence type="ECO:0000313" key="3">
    <source>
        <dbReference type="Proteomes" id="UP000549394"/>
    </source>
</evidence>
<gene>
    <name evidence="2" type="ORF">DGYR_LOCUS2112</name>
</gene>
<accession>A0A7I8VBP8</accession>
<sequence>MARGRSSSFSYAHHYYSPGTGFADSLIDSSPVVRRKFVIDDDDDGDIAPGYFPVSRRAARITHAGVDDMETEHISSRRQDQRLLNDITNKMYKIELEGIRPGYNAWTQSGRRFPKFLKKQKISNRGNENATMERPIIPKRKIKRVETEEIAPPTLEERLLMLKARANLLPRSYVTELNYVEQPFQRPISSYVPYTPIDRRVNENRSKVSGYEDLLDDSSGRRLRGGGGEIFNR</sequence>
<evidence type="ECO:0000256" key="1">
    <source>
        <dbReference type="SAM" id="MobiDB-lite"/>
    </source>
</evidence>
<dbReference type="EMBL" id="CAJFCJ010000003">
    <property type="protein sequence ID" value="CAD5113064.1"/>
    <property type="molecule type" value="Genomic_DNA"/>
</dbReference>
<feature type="region of interest" description="Disordered" evidence="1">
    <location>
        <begin position="211"/>
        <end position="233"/>
    </location>
</feature>
<reference evidence="2 3" key="1">
    <citation type="submission" date="2020-08" db="EMBL/GenBank/DDBJ databases">
        <authorList>
            <person name="Hejnol A."/>
        </authorList>
    </citation>
    <scope>NUCLEOTIDE SEQUENCE [LARGE SCALE GENOMIC DNA]</scope>
</reference>
<name>A0A7I8VBP8_9ANNE</name>
<keyword evidence="3" id="KW-1185">Reference proteome</keyword>
<proteinExistence type="predicted"/>
<comment type="caution">
    <text evidence="2">The sequence shown here is derived from an EMBL/GenBank/DDBJ whole genome shotgun (WGS) entry which is preliminary data.</text>
</comment>
<protein>
    <submittedName>
        <fullName evidence="2">DgyrCDS2258</fullName>
    </submittedName>
</protein>
<dbReference type="Proteomes" id="UP000549394">
    <property type="component" value="Unassembled WGS sequence"/>
</dbReference>